<name>A0ABR7RNJ9_9PROT</name>
<dbReference type="CDD" id="cd08512">
    <property type="entry name" value="PBP2_NikA_DppA_OppA_like_7"/>
    <property type="match status" value="1"/>
</dbReference>
<dbReference type="InterPro" id="IPR000914">
    <property type="entry name" value="SBP_5_dom"/>
</dbReference>
<evidence type="ECO:0000256" key="3">
    <source>
        <dbReference type="ARBA" id="ARBA00022448"/>
    </source>
</evidence>
<dbReference type="PANTHER" id="PTHR30290:SF9">
    <property type="entry name" value="OLIGOPEPTIDE-BINDING PROTEIN APPA"/>
    <property type="match status" value="1"/>
</dbReference>
<protein>
    <submittedName>
        <fullName evidence="6">ABC transporter substrate-binding protein</fullName>
    </submittedName>
</protein>
<dbReference type="InterPro" id="IPR039424">
    <property type="entry name" value="SBP_5"/>
</dbReference>
<dbReference type="Pfam" id="PF00496">
    <property type="entry name" value="SBP_bac_5"/>
    <property type="match status" value="1"/>
</dbReference>
<keyword evidence="4" id="KW-0732">Signal</keyword>
<gene>
    <name evidence="6" type="ORF">IBL26_13735</name>
</gene>
<dbReference type="EMBL" id="JACTVA010000023">
    <property type="protein sequence ID" value="MBC9207901.1"/>
    <property type="molecule type" value="Genomic_DNA"/>
</dbReference>
<proteinExistence type="inferred from homology"/>
<reference evidence="6 7" key="1">
    <citation type="journal article" date="2013" name="Int. J. Syst. Evol. Microbiol.">
        <title>Roseomonas aerophila sp. nov., isolated from air.</title>
        <authorList>
            <person name="Kim S.J."/>
            <person name="Weon H.Y."/>
            <person name="Ahn J.H."/>
            <person name="Hong S.B."/>
            <person name="Seok S.J."/>
            <person name="Whang K.S."/>
            <person name="Kwon S.W."/>
        </authorList>
    </citation>
    <scope>NUCLEOTIDE SEQUENCE [LARGE SCALE GENOMIC DNA]</scope>
    <source>
        <strain evidence="6 7">NBRC 108923</strain>
    </source>
</reference>
<comment type="caution">
    <text evidence="6">The sequence shown here is derived from an EMBL/GenBank/DDBJ whole genome shotgun (WGS) entry which is preliminary data.</text>
</comment>
<keyword evidence="3" id="KW-0813">Transport</keyword>
<evidence type="ECO:0000259" key="5">
    <source>
        <dbReference type="Pfam" id="PF00496"/>
    </source>
</evidence>
<comment type="subcellular location">
    <subcellularLocation>
        <location evidence="1">Periplasm</location>
    </subcellularLocation>
</comment>
<dbReference type="Gene3D" id="3.90.76.10">
    <property type="entry name" value="Dipeptide-binding Protein, Domain 1"/>
    <property type="match status" value="1"/>
</dbReference>
<evidence type="ECO:0000256" key="1">
    <source>
        <dbReference type="ARBA" id="ARBA00004418"/>
    </source>
</evidence>
<accession>A0ABR7RNJ9</accession>
<feature type="domain" description="Solute-binding protein family 5" evidence="5">
    <location>
        <begin position="83"/>
        <end position="431"/>
    </location>
</feature>
<dbReference type="PANTHER" id="PTHR30290">
    <property type="entry name" value="PERIPLASMIC BINDING COMPONENT OF ABC TRANSPORTER"/>
    <property type="match status" value="1"/>
</dbReference>
<sequence length="537" mass="58456">MTIMAISRRDLTRLLAGGAAALAPLGHIAAQAQSRRDTLVIGLDTSDTVTFDPVRQAQYTPPMTLAACYDTLMTFAPGDYINPRPLLATKWERRPGGNGWRFTLRQGVKFASGAPLTAEDVKFSFDRLIGMKEQTQVYIKSVDRAEVVDDHTVDLIMNAPNAPILPILCNPACAIMEKAALLKNGAVGGPDAREQDKATDWLNGNSAGSGPFRLVRWERNSQIMLQRNPNYWGTPSPFERVVIRHLSDSAAQLLAVRRGDVHAAFNLIPEHIAALQAEASVRIDKLPSLDHVYMAVTENPAANPALAKKEARHAIGHAIDYDGILNGLLGGAATRAAHFLPIGVTGSTPEVAKEVAFQTNLDKARQLLQSAGLADGFEMEIAYGNAAVAGVSYQVLAQKIQADLGRVGIRVRLNPMDQVNLRTTYTTGKMQGGVLTFWNPPAVSNDLWASAVVERVAKRVGWDVPADMTALVKRASESQNQDEAASLWIEWQKRVVDQANHFILFQPTYQIGVRKTIKDFPLTAAGWQLDMGAVTLA</sequence>
<evidence type="ECO:0000313" key="6">
    <source>
        <dbReference type="EMBL" id="MBC9207901.1"/>
    </source>
</evidence>
<organism evidence="6 7">
    <name type="scientific">Teichococcus aerophilus</name>
    <dbReference type="NCBI Taxonomy" id="1224513"/>
    <lineage>
        <taxon>Bacteria</taxon>
        <taxon>Pseudomonadati</taxon>
        <taxon>Pseudomonadota</taxon>
        <taxon>Alphaproteobacteria</taxon>
        <taxon>Acetobacterales</taxon>
        <taxon>Roseomonadaceae</taxon>
        <taxon>Roseomonas</taxon>
    </lineage>
</organism>
<dbReference type="SUPFAM" id="SSF53850">
    <property type="entry name" value="Periplasmic binding protein-like II"/>
    <property type="match status" value="1"/>
</dbReference>
<dbReference type="Gene3D" id="3.10.105.10">
    <property type="entry name" value="Dipeptide-binding Protein, Domain 3"/>
    <property type="match status" value="1"/>
</dbReference>
<evidence type="ECO:0000313" key="7">
    <source>
        <dbReference type="Proteomes" id="UP000626026"/>
    </source>
</evidence>
<keyword evidence="7" id="KW-1185">Reference proteome</keyword>
<dbReference type="Gene3D" id="3.40.190.10">
    <property type="entry name" value="Periplasmic binding protein-like II"/>
    <property type="match status" value="1"/>
</dbReference>
<dbReference type="RefSeq" id="WP_187785063.1">
    <property type="nucleotide sequence ID" value="NZ_JACTVA010000023.1"/>
</dbReference>
<dbReference type="Proteomes" id="UP000626026">
    <property type="component" value="Unassembled WGS sequence"/>
</dbReference>
<dbReference type="InterPro" id="IPR006311">
    <property type="entry name" value="TAT_signal"/>
</dbReference>
<dbReference type="InterPro" id="IPR030678">
    <property type="entry name" value="Peptide/Ni-bd"/>
</dbReference>
<dbReference type="PROSITE" id="PS51318">
    <property type="entry name" value="TAT"/>
    <property type="match status" value="1"/>
</dbReference>
<comment type="similarity">
    <text evidence="2">Belongs to the bacterial solute-binding protein 5 family.</text>
</comment>
<dbReference type="PIRSF" id="PIRSF002741">
    <property type="entry name" value="MppA"/>
    <property type="match status" value="1"/>
</dbReference>
<evidence type="ECO:0000256" key="2">
    <source>
        <dbReference type="ARBA" id="ARBA00005695"/>
    </source>
</evidence>
<evidence type="ECO:0000256" key="4">
    <source>
        <dbReference type="ARBA" id="ARBA00022729"/>
    </source>
</evidence>